<dbReference type="InterPro" id="IPR016162">
    <property type="entry name" value="Ald_DH_N"/>
</dbReference>
<dbReference type="Pfam" id="PF00171">
    <property type="entry name" value="Aldedh"/>
    <property type="match status" value="1"/>
</dbReference>
<evidence type="ECO:0000313" key="6">
    <source>
        <dbReference type="EMBL" id="SEO56150.1"/>
    </source>
</evidence>
<keyword evidence="4" id="KW-0520">NAD</keyword>
<evidence type="ECO:0000256" key="1">
    <source>
        <dbReference type="ARBA" id="ARBA00009986"/>
    </source>
</evidence>
<dbReference type="GO" id="GO:0016620">
    <property type="term" value="F:oxidoreductase activity, acting on the aldehyde or oxo group of donors, NAD or NADP as acceptor"/>
    <property type="evidence" value="ECO:0007669"/>
    <property type="project" value="InterPro"/>
</dbReference>
<sequence>MSQHSESTAVALDPEDDWTTLYVDGERDADGETLSVENPATREQFAEVPRGTTDDVDDAYEVAAEAQEAWADRSPAERAEIVSGAVDVMREHREEILDLLAVEAGSSQLKGQVEFQSAVGITGEAASFPTRMGGDYRESNVDGKENLVKREPMGVVGVISPWNFPLHLSIRAVAPALATGNSVVLKPASNTPITGGLLLARLFEAAGLPDGVLNVVTGEGSEIGDRMAGHPEASVVSFTGSTPVGRRVAKQAVDNLALPAMELGGNGPHVVLEDADVEQAVAAGAFGTFLHQGQICISINRHLVHESIYDEYVEQLAEKAASLPIGDPRDEETVVGPIIDESQRDEMLEYVAETVDAGATLETGGESVVPGGVDVDDDDSLFVEPTVLSGATNEMAAACNEHFGPIAPVIPFSDDEEAVELANDTEYGLAASVFSESRERAETVADDVDAGMVHLNDMPVNDEPHVPFGGMKASGIGRFNGEHVLEEFTQPKWIGVQRDPREYPF</sequence>
<dbReference type="RefSeq" id="WP_089822452.1">
    <property type="nucleotide sequence ID" value="NZ_FODV01000003.1"/>
</dbReference>
<protein>
    <submittedName>
        <fullName evidence="6">Aldehyde dehydrogenase (NAD+)</fullName>
    </submittedName>
</protein>
<organism evidence="6 7">
    <name type="scientific">Halogranum amylolyticum</name>
    <dbReference type="NCBI Taxonomy" id="660520"/>
    <lineage>
        <taxon>Archaea</taxon>
        <taxon>Methanobacteriati</taxon>
        <taxon>Methanobacteriota</taxon>
        <taxon>Stenosarchaea group</taxon>
        <taxon>Halobacteria</taxon>
        <taxon>Halobacteriales</taxon>
        <taxon>Haloferacaceae</taxon>
    </lineage>
</organism>
<dbReference type="Gene3D" id="3.40.309.10">
    <property type="entry name" value="Aldehyde Dehydrogenase, Chain A, domain 2"/>
    <property type="match status" value="1"/>
</dbReference>
<dbReference type="InterPro" id="IPR016161">
    <property type="entry name" value="Ald_DH/histidinol_DH"/>
</dbReference>
<evidence type="ECO:0000256" key="3">
    <source>
        <dbReference type="ARBA" id="ARBA00023002"/>
    </source>
</evidence>
<dbReference type="OrthoDB" id="6342at2157"/>
<evidence type="ECO:0000313" key="7">
    <source>
        <dbReference type="Proteomes" id="UP000199126"/>
    </source>
</evidence>
<name>A0A1H8QPK0_9EURY</name>
<dbReference type="Gene3D" id="3.40.605.10">
    <property type="entry name" value="Aldehyde Dehydrogenase, Chain A, domain 1"/>
    <property type="match status" value="1"/>
</dbReference>
<dbReference type="PANTHER" id="PTHR42986">
    <property type="entry name" value="BENZALDEHYDE DEHYDROGENASE YFMT"/>
    <property type="match status" value="1"/>
</dbReference>
<keyword evidence="7" id="KW-1185">Reference proteome</keyword>
<dbReference type="AlphaFoldDB" id="A0A1H8QPK0"/>
<dbReference type="InterPro" id="IPR015590">
    <property type="entry name" value="Aldehyde_DH_dom"/>
</dbReference>
<gene>
    <name evidence="6" type="ORF">SAMN04487948_103236</name>
</gene>
<accession>A0A1H8QPK0</accession>
<dbReference type="FunFam" id="3.40.605.10:FF:000007">
    <property type="entry name" value="NAD/NADP-dependent betaine aldehyde dehydrogenase"/>
    <property type="match status" value="1"/>
</dbReference>
<proteinExistence type="inferred from homology"/>
<dbReference type="Proteomes" id="UP000199126">
    <property type="component" value="Unassembled WGS sequence"/>
</dbReference>
<dbReference type="SUPFAM" id="SSF53720">
    <property type="entry name" value="ALDH-like"/>
    <property type="match status" value="1"/>
</dbReference>
<dbReference type="PANTHER" id="PTHR42986:SF1">
    <property type="entry name" value="BENZALDEHYDE DEHYDROGENASE YFMT"/>
    <property type="match status" value="1"/>
</dbReference>
<dbReference type="EMBL" id="FODV01000003">
    <property type="protein sequence ID" value="SEO56150.1"/>
    <property type="molecule type" value="Genomic_DNA"/>
</dbReference>
<dbReference type="FunFam" id="3.40.309.10:FF:000009">
    <property type="entry name" value="Aldehyde dehydrogenase A"/>
    <property type="match status" value="1"/>
</dbReference>
<dbReference type="InterPro" id="IPR016163">
    <property type="entry name" value="Ald_DH_C"/>
</dbReference>
<keyword evidence="3" id="KW-0560">Oxidoreductase</keyword>
<reference evidence="7" key="1">
    <citation type="submission" date="2016-10" db="EMBL/GenBank/DDBJ databases">
        <authorList>
            <person name="Varghese N."/>
            <person name="Submissions S."/>
        </authorList>
    </citation>
    <scope>NUCLEOTIDE SEQUENCE [LARGE SCALE GENOMIC DNA]</scope>
    <source>
        <strain evidence="7">CGMCC 1.10121</strain>
    </source>
</reference>
<feature type="domain" description="Aldehyde dehydrogenase" evidence="5">
    <location>
        <begin position="29"/>
        <end position="494"/>
    </location>
</feature>
<evidence type="ECO:0000256" key="2">
    <source>
        <dbReference type="ARBA" id="ARBA00011881"/>
    </source>
</evidence>
<comment type="subunit">
    <text evidence="2">Homotetramer.</text>
</comment>
<evidence type="ECO:0000256" key="4">
    <source>
        <dbReference type="ARBA" id="ARBA00023027"/>
    </source>
</evidence>
<comment type="similarity">
    <text evidence="1">Belongs to the aldehyde dehydrogenase family.</text>
</comment>
<evidence type="ECO:0000259" key="5">
    <source>
        <dbReference type="Pfam" id="PF00171"/>
    </source>
</evidence>